<dbReference type="GO" id="GO:0005524">
    <property type="term" value="F:ATP binding"/>
    <property type="evidence" value="ECO:0007669"/>
    <property type="project" value="UniProtKB-KW"/>
</dbReference>
<name>A0A381V578_9ZZZZ</name>
<dbReference type="AlphaFoldDB" id="A0A381V578"/>
<evidence type="ECO:0000256" key="2">
    <source>
        <dbReference type="ARBA" id="ARBA00022741"/>
    </source>
</evidence>
<dbReference type="GO" id="GO:0009396">
    <property type="term" value="P:folic acid-containing compound biosynthetic process"/>
    <property type="evidence" value="ECO:0007669"/>
    <property type="project" value="TreeGrafter"/>
</dbReference>
<feature type="non-terminal residue" evidence="4">
    <location>
        <position position="1"/>
    </location>
</feature>
<dbReference type="Pfam" id="PF01812">
    <property type="entry name" value="5-FTHF_cyc-lig"/>
    <property type="match status" value="1"/>
</dbReference>
<keyword evidence="3" id="KW-0067">ATP-binding</keyword>
<proteinExistence type="inferred from homology"/>
<gene>
    <name evidence="4" type="ORF">METZ01_LOCUS88356</name>
</gene>
<dbReference type="PANTHER" id="PTHR23407">
    <property type="entry name" value="ATPASE INHIBITOR/5-FORMYLTETRAHYDROFOLATE CYCLO-LIGASE"/>
    <property type="match status" value="1"/>
</dbReference>
<dbReference type="PANTHER" id="PTHR23407:SF1">
    <property type="entry name" value="5-FORMYLTETRAHYDROFOLATE CYCLO-LIGASE"/>
    <property type="match status" value="1"/>
</dbReference>
<dbReference type="SUPFAM" id="SSF100950">
    <property type="entry name" value="NagB/RpiA/CoA transferase-like"/>
    <property type="match status" value="1"/>
</dbReference>
<organism evidence="4">
    <name type="scientific">marine metagenome</name>
    <dbReference type="NCBI Taxonomy" id="408172"/>
    <lineage>
        <taxon>unclassified sequences</taxon>
        <taxon>metagenomes</taxon>
        <taxon>ecological metagenomes</taxon>
    </lineage>
</organism>
<sequence length="183" mass="21107">VVLKSKIRNKLLKTRKNSNKKNIQIKFDKIYKLLKKTTNLRNKIVGGYYPVNYEIDDLDILGRLEKKKITISLPSIKKNYKMNFIKCSLNAPFVLNQYGIPEPSSGTVVNPDILLVPLVAFDKNLNRLGYGAGYYDRLIESLKKKKKIITIGLAFDFQEFNSIPTSKYDQKLDYIVTNKNILK</sequence>
<dbReference type="PIRSF" id="PIRSF006806">
    <property type="entry name" value="FTHF_cligase"/>
    <property type="match status" value="1"/>
</dbReference>
<evidence type="ECO:0000256" key="1">
    <source>
        <dbReference type="ARBA" id="ARBA00010638"/>
    </source>
</evidence>
<accession>A0A381V578</accession>
<dbReference type="GO" id="GO:0030272">
    <property type="term" value="F:5-formyltetrahydrofolate cyclo-ligase activity"/>
    <property type="evidence" value="ECO:0007669"/>
    <property type="project" value="TreeGrafter"/>
</dbReference>
<protein>
    <recommendedName>
        <fullName evidence="5">5-formyltetrahydrofolate cyclo-ligase</fullName>
    </recommendedName>
</protein>
<reference evidence="4" key="1">
    <citation type="submission" date="2018-05" db="EMBL/GenBank/DDBJ databases">
        <authorList>
            <person name="Lanie J.A."/>
            <person name="Ng W.-L."/>
            <person name="Kazmierczak K.M."/>
            <person name="Andrzejewski T.M."/>
            <person name="Davidsen T.M."/>
            <person name="Wayne K.J."/>
            <person name="Tettelin H."/>
            <person name="Glass J.I."/>
            <person name="Rusch D."/>
            <person name="Podicherti R."/>
            <person name="Tsui H.-C.T."/>
            <person name="Winkler M.E."/>
        </authorList>
    </citation>
    <scope>NUCLEOTIDE SEQUENCE</scope>
</reference>
<evidence type="ECO:0008006" key="5">
    <source>
        <dbReference type="Google" id="ProtNLM"/>
    </source>
</evidence>
<evidence type="ECO:0000313" key="4">
    <source>
        <dbReference type="EMBL" id="SVA35502.1"/>
    </source>
</evidence>
<dbReference type="GO" id="GO:0035999">
    <property type="term" value="P:tetrahydrofolate interconversion"/>
    <property type="evidence" value="ECO:0007669"/>
    <property type="project" value="TreeGrafter"/>
</dbReference>
<dbReference type="Gene3D" id="3.40.50.10420">
    <property type="entry name" value="NagB/RpiA/CoA transferase-like"/>
    <property type="match status" value="1"/>
</dbReference>
<dbReference type="InterPro" id="IPR037171">
    <property type="entry name" value="NagB/RpiA_transferase-like"/>
</dbReference>
<dbReference type="InterPro" id="IPR002698">
    <property type="entry name" value="FTHF_cligase"/>
</dbReference>
<keyword evidence="2" id="KW-0547">Nucleotide-binding</keyword>
<dbReference type="EMBL" id="UINC01007878">
    <property type="protein sequence ID" value="SVA35502.1"/>
    <property type="molecule type" value="Genomic_DNA"/>
</dbReference>
<evidence type="ECO:0000256" key="3">
    <source>
        <dbReference type="ARBA" id="ARBA00022840"/>
    </source>
</evidence>
<dbReference type="InterPro" id="IPR024185">
    <property type="entry name" value="FTHF_cligase-like_sf"/>
</dbReference>
<comment type="similarity">
    <text evidence="1">Belongs to the 5-formyltetrahydrofolate cyclo-ligase family.</text>
</comment>
<dbReference type="NCBIfam" id="TIGR02727">
    <property type="entry name" value="MTHFS_bact"/>
    <property type="match status" value="1"/>
</dbReference>